<evidence type="ECO:0000259" key="1">
    <source>
        <dbReference type="Pfam" id="PF00882"/>
    </source>
</evidence>
<dbReference type="Proteomes" id="UP000595897">
    <property type="component" value="Chromosome"/>
</dbReference>
<protein>
    <recommendedName>
        <fullName evidence="1">Phospholipase C/D domain-containing protein</fullName>
    </recommendedName>
</protein>
<dbReference type="InterPro" id="IPR029002">
    <property type="entry name" value="PLPC/GPLD1"/>
</dbReference>
<dbReference type="RefSeq" id="WP_271715488.1">
    <property type="nucleotide sequence ID" value="NZ_AP024169.1"/>
</dbReference>
<dbReference type="EMBL" id="AP024169">
    <property type="protein sequence ID" value="BCN30254.1"/>
    <property type="molecule type" value="Genomic_DNA"/>
</dbReference>
<dbReference type="Pfam" id="PF00882">
    <property type="entry name" value="Zn_dep_PLPC"/>
    <property type="match status" value="1"/>
</dbReference>
<dbReference type="GO" id="GO:0016788">
    <property type="term" value="F:hydrolase activity, acting on ester bonds"/>
    <property type="evidence" value="ECO:0007669"/>
    <property type="project" value="InterPro"/>
</dbReference>
<feature type="domain" description="Phospholipase C/D" evidence="1">
    <location>
        <begin position="5"/>
        <end position="162"/>
    </location>
</feature>
<accession>A0A7R7EK72</accession>
<dbReference type="AlphaFoldDB" id="A0A7R7EK72"/>
<gene>
    <name evidence="2" type="ORF">bsdtb5_15490</name>
</gene>
<dbReference type="KEGG" id="ahb:bsdtb5_15490"/>
<sequence length="202" mass="24092">MRKISHITLAKYLADNIEVQGITIYRRSFYIGSILPDCTPSFITKRHTIEDTFDILRLEIRNITTRNELQKEIDATYYRHLGIITHYLADYFTYPHTKNFNGSIKEHCSYEKDLIQGLLCYVNEREHTIRKSEITWDNPEQYEDELSKYILDKHQEYLEYADGIEVDCKYIVEICSNVLDAIHEYHQYSCERYKKVEIAEAI</sequence>
<dbReference type="Gene3D" id="1.10.575.10">
    <property type="entry name" value="P1 Nuclease"/>
    <property type="match status" value="1"/>
</dbReference>
<reference evidence="2 3" key="1">
    <citation type="submission" date="2020-11" db="EMBL/GenBank/DDBJ databases">
        <title>Draft genome sequencing of a Lachnospiraceae strain isolated from anoxic soil subjected to BSD treatment.</title>
        <authorList>
            <person name="Uek A."/>
            <person name="Tonouchi A."/>
        </authorList>
    </citation>
    <scope>NUCLEOTIDE SEQUENCE [LARGE SCALE GENOMIC DNA]</scope>
    <source>
        <strain evidence="2 3">TB5</strain>
    </source>
</reference>
<keyword evidence="3" id="KW-1185">Reference proteome</keyword>
<evidence type="ECO:0000313" key="2">
    <source>
        <dbReference type="EMBL" id="BCN30254.1"/>
    </source>
</evidence>
<evidence type="ECO:0000313" key="3">
    <source>
        <dbReference type="Proteomes" id="UP000595897"/>
    </source>
</evidence>
<organism evidence="2 3">
    <name type="scientific">Anaeromicropila herbilytica</name>
    <dbReference type="NCBI Taxonomy" id="2785025"/>
    <lineage>
        <taxon>Bacteria</taxon>
        <taxon>Bacillati</taxon>
        <taxon>Bacillota</taxon>
        <taxon>Clostridia</taxon>
        <taxon>Lachnospirales</taxon>
        <taxon>Lachnospiraceae</taxon>
        <taxon>Anaeromicropila</taxon>
    </lineage>
</organism>
<dbReference type="InterPro" id="IPR008947">
    <property type="entry name" value="PLipase_C/P1_nuclease_dom_sf"/>
</dbReference>
<name>A0A7R7EK72_9FIRM</name>
<proteinExistence type="predicted"/>